<accession>A0A6J5KG50</accession>
<protein>
    <submittedName>
        <fullName evidence="2">Uncharacterized protein</fullName>
    </submittedName>
</protein>
<proteinExistence type="predicted"/>
<dbReference type="AlphaFoldDB" id="A0A6J5KG50"/>
<sequence length="80" mass="8809">MVRVRPTGVRRGSHTRFLGRGTQMDAPDTVLRGQNSTAGWPSLYMAFKVGKKDWKLSLGDGQCPPPLGGHIEIVCCAVRW</sequence>
<feature type="region of interest" description="Disordered" evidence="1">
    <location>
        <begin position="1"/>
        <end position="32"/>
    </location>
</feature>
<dbReference type="EMBL" id="CADILN010000023">
    <property type="protein sequence ID" value="CAB4052986.1"/>
    <property type="molecule type" value="Genomic_DNA"/>
</dbReference>
<gene>
    <name evidence="2" type="ORF">LMG9964_06677</name>
</gene>
<evidence type="ECO:0000313" key="2">
    <source>
        <dbReference type="EMBL" id="CAB4052986.1"/>
    </source>
</evidence>
<name>A0A6J5KG50_9BURK</name>
<organism evidence="2 3">
    <name type="scientific">Paraburkholderia phenoliruptrix</name>
    <dbReference type="NCBI Taxonomy" id="252970"/>
    <lineage>
        <taxon>Bacteria</taxon>
        <taxon>Pseudomonadati</taxon>
        <taxon>Pseudomonadota</taxon>
        <taxon>Betaproteobacteria</taxon>
        <taxon>Burkholderiales</taxon>
        <taxon>Burkholderiaceae</taxon>
        <taxon>Paraburkholderia</taxon>
    </lineage>
</organism>
<dbReference type="Proteomes" id="UP000494102">
    <property type="component" value="Unassembled WGS sequence"/>
</dbReference>
<evidence type="ECO:0000313" key="3">
    <source>
        <dbReference type="Proteomes" id="UP000494102"/>
    </source>
</evidence>
<evidence type="ECO:0000256" key="1">
    <source>
        <dbReference type="SAM" id="MobiDB-lite"/>
    </source>
</evidence>
<reference evidence="2 3" key="1">
    <citation type="submission" date="2020-04" db="EMBL/GenBank/DDBJ databases">
        <authorList>
            <person name="De Canck E."/>
        </authorList>
    </citation>
    <scope>NUCLEOTIDE SEQUENCE [LARGE SCALE GENOMIC DNA]</scope>
    <source>
        <strain evidence="2 3">LMG 9964</strain>
    </source>
</reference>